<keyword evidence="12" id="KW-1185">Reference proteome</keyword>
<dbReference type="EMBL" id="CP145163">
    <property type="protein sequence ID" value="WWC12854.1"/>
    <property type="molecule type" value="Genomic_DNA"/>
</dbReference>
<evidence type="ECO:0000313" key="9">
    <source>
        <dbReference type="EMBL" id="UXE39278.1"/>
    </source>
</evidence>
<dbReference type="AlphaFoldDB" id="A0A225TWE3"/>
<dbReference type="Gene3D" id="2.60.120.10">
    <property type="entry name" value="Jelly Rolls"/>
    <property type="match status" value="1"/>
</dbReference>
<dbReference type="PRINTS" id="PR00032">
    <property type="entry name" value="HTHARAC"/>
</dbReference>
<dbReference type="Proteomes" id="UP000229713">
    <property type="component" value="Unassembled WGS sequence"/>
</dbReference>
<protein>
    <recommendedName>
        <fullName evidence="6">Arabinose operon regulatory protein</fullName>
    </recommendedName>
</protein>
<dbReference type="FunFam" id="1.10.10.60:FF:000132">
    <property type="entry name" value="AraC family transcriptional regulator"/>
    <property type="match status" value="1"/>
</dbReference>
<organism evidence="8 11">
    <name type="scientific">Raoultella ornithinolytica</name>
    <name type="common">Klebsiella ornithinolytica</name>
    <dbReference type="NCBI Taxonomy" id="54291"/>
    <lineage>
        <taxon>Bacteria</taxon>
        <taxon>Pseudomonadati</taxon>
        <taxon>Pseudomonadota</taxon>
        <taxon>Gammaproteobacteria</taxon>
        <taxon>Enterobacterales</taxon>
        <taxon>Enterobacteriaceae</taxon>
        <taxon>Klebsiella/Raoultella group</taxon>
        <taxon>Raoultella</taxon>
    </lineage>
</organism>
<dbReference type="SUPFAM" id="SSF46689">
    <property type="entry name" value="Homeodomain-like"/>
    <property type="match status" value="1"/>
</dbReference>
<dbReference type="InterPro" id="IPR018062">
    <property type="entry name" value="HTH_AraC-typ_CS"/>
</dbReference>
<accession>A0A225TWE3</accession>
<keyword evidence="5" id="KW-0804">Transcription</keyword>
<dbReference type="CDD" id="cd06124">
    <property type="entry name" value="cupin_NimR-like_N"/>
    <property type="match status" value="1"/>
</dbReference>
<dbReference type="PROSITE" id="PS00041">
    <property type="entry name" value="HTH_ARAC_FAMILY_1"/>
    <property type="match status" value="1"/>
</dbReference>
<dbReference type="InterPro" id="IPR014710">
    <property type="entry name" value="RmlC-like_jellyroll"/>
</dbReference>
<reference evidence="10 12" key="3">
    <citation type="submission" date="2024-02" db="EMBL/GenBank/DDBJ databases">
        <title>Tn5403 promotes plasmid rearrangements and degradation of the Klebsiella pneumoniae carbapenemase (KPC) transposon Tn4401.</title>
        <authorList>
            <person name="Sheppard A.E."/>
            <person name="Barry K.E."/>
            <person name="Parikh H.I."/>
            <person name="Vegesana K."/>
            <person name="Sebra R."/>
            <person name="George S."/>
            <person name="Sanderson N.D."/>
            <person name="Stoesser N."/>
            <person name="Eyre D.W."/>
            <person name="Crook D.W."/>
            <person name="Walker A.S."/>
            <person name="Mathers A.J."/>
        </authorList>
    </citation>
    <scope>NUCLEOTIDE SEQUENCE [LARGE SCALE GENOMIC DNA]</scope>
    <source>
        <strain evidence="10 12">CAV1921</strain>
    </source>
</reference>
<dbReference type="PANTHER" id="PTHR11019">
    <property type="entry name" value="HTH-TYPE TRANSCRIPTIONAL REGULATOR NIMR"/>
    <property type="match status" value="1"/>
</dbReference>
<dbReference type="Pfam" id="PF02311">
    <property type="entry name" value="AraC_binding"/>
    <property type="match status" value="1"/>
</dbReference>
<evidence type="ECO:0000256" key="5">
    <source>
        <dbReference type="ARBA" id="ARBA00023163"/>
    </source>
</evidence>
<dbReference type="SUPFAM" id="SSF51182">
    <property type="entry name" value="RmlC-like cupins"/>
    <property type="match status" value="1"/>
</dbReference>
<sequence>MTIPHAIEGLRQLKYTPGSEEPVHQHEQGQLIYPLRGVAKIVTPQHIWLLSPGRAIWLPGGLSHGLQAIDHVVTQNLYLTPQASRQFGLQCRGLAATPLLHTLIAAGLEETVSTERQALILALLSDELARLPASMLCHVILPSDRRVRQVCDTLCRELDHAATLAWWGQKVGASERTLARLFREETHLSFSEWRQQIRLLEAVCNLARGVTVSKLAHELGYASASAFIAMFRKKLGVSPQRYILATGGRE</sequence>
<dbReference type="InterPro" id="IPR011051">
    <property type="entry name" value="RmlC_Cupin_sf"/>
</dbReference>
<dbReference type="Pfam" id="PF12833">
    <property type="entry name" value="HTH_18"/>
    <property type="match status" value="1"/>
</dbReference>
<keyword evidence="3" id="KW-0238">DNA-binding</keyword>
<evidence type="ECO:0000256" key="3">
    <source>
        <dbReference type="ARBA" id="ARBA00023125"/>
    </source>
</evidence>
<evidence type="ECO:0000313" key="8">
    <source>
        <dbReference type="EMBL" id="PIK81937.1"/>
    </source>
</evidence>
<dbReference type="Gene3D" id="1.10.10.60">
    <property type="entry name" value="Homeodomain-like"/>
    <property type="match status" value="1"/>
</dbReference>
<dbReference type="InterPro" id="IPR020449">
    <property type="entry name" value="Tscrpt_reg_AraC-type_HTH"/>
</dbReference>
<dbReference type="Proteomes" id="UP001350972">
    <property type="component" value="Chromosome"/>
</dbReference>
<evidence type="ECO:0000313" key="10">
    <source>
        <dbReference type="EMBL" id="WWC12854.1"/>
    </source>
</evidence>
<dbReference type="InterPro" id="IPR018060">
    <property type="entry name" value="HTH_AraC"/>
</dbReference>
<dbReference type="Proteomes" id="UP001064206">
    <property type="component" value="Chromosome"/>
</dbReference>
<evidence type="ECO:0000313" key="11">
    <source>
        <dbReference type="Proteomes" id="UP000229713"/>
    </source>
</evidence>
<dbReference type="EMBL" id="NKYI01000029">
    <property type="protein sequence ID" value="PIK81937.1"/>
    <property type="molecule type" value="Genomic_DNA"/>
</dbReference>
<reference evidence="8 11" key="1">
    <citation type="submission" date="2017-07" db="EMBL/GenBank/DDBJ databases">
        <title>Raoultella ornithinolytica strain HH3 draft genome.</title>
        <authorList>
            <person name="Duceppe M.-O."/>
            <person name="Huang H."/>
            <person name="Phipps-Todd B."/>
        </authorList>
    </citation>
    <scope>NUCLEOTIDE SEQUENCE [LARGE SCALE GENOMIC DNA]</scope>
    <source>
        <strain evidence="8 11">HH3</strain>
    </source>
</reference>
<keyword evidence="2" id="KW-0805">Transcription regulation</keyword>
<dbReference type="SMART" id="SM00342">
    <property type="entry name" value="HTH_ARAC"/>
    <property type="match status" value="1"/>
</dbReference>
<reference evidence="9" key="2">
    <citation type="submission" date="2022-09" db="EMBL/GenBank/DDBJ databases">
        <title>Multidrug resistance Raoultella ornithinolytica Strain MQB_Silv_108.</title>
        <authorList>
            <person name="Quintela-Baluja M."/>
        </authorList>
    </citation>
    <scope>NUCLEOTIDE SEQUENCE</scope>
    <source>
        <strain evidence="9">MQB_Silv_108</strain>
    </source>
</reference>
<keyword evidence="1" id="KW-0678">Repressor</keyword>
<dbReference type="RefSeq" id="WP_004866685.1">
    <property type="nucleotide sequence ID" value="NZ_ABDFAB020000015.1"/>
</dbReference>
<feature type="domain" description="HTH araC/xylS-type" evidence="7">
    <location>
        <begin position="148"/>
        <end position="245"/>
    </location>
</feature>
<dbReference type="GO" id="GO:0043565">
    <property type="term" value="F:sequence-specific DNA binding"/>
    <property type="evidence" value="ECO:0007669"/>
    <property type="project" value="InterPro"/>
</dbReference>
<name>A0A225TWE3_RAOOR</name>
<dbReference type="EMBL" id="CP104450">
    <property type="protein sequence ID" value="UXE39278.1"/>
    <property type="molecule type" value="Genomic_DNA"/>
</dbReference>
<evidence type="ECO:0000256" key="6">
    <source>
        <dbReference type="ARBA" id="ARBA00044978"/>
    </source>
</evidence>
<gene>
    <name evidence="8" type="ORF">CFY86_21480</name>
    <name evidence="10" type="ORF">LM286_05795</name>
    <name evidence="9" type="ORF">N2J37_05795</name>
</gene>
<dbReference type="PANTHER" id="PTHR11019:SF199">
    <property type="entry name" value="HTH-TYPE TRANSCRIPTIONAL REGULATOR NIMR"/>
    <property type="match status" value="1"/>
</dbReference>
<dbReference type="InterPro" id="IPR003313">
    <property type="entry name" value="AraC-bd"/>
</dbReference>
<evidence type="ECO:0000256" key="4">
    <source>
        <dbReference type="ARBA" id="ARBA00023159"/>
    </source>
</evidence>
<evidence type="ECO:0000256" key="2">
    <source>
        <dbReference type="ARBA" id="ARBA00023015"/>
    </source>
</evidence>
<keyword evidence="4" id="KW-0010">Activator</keyword>
<evidence type="ECO:0000259" key="7">
    <source>
        <dbReference type="PROSITE" id="PS01124"/>
    </source>
</evidence>
<proteinExistence type="predicted"/>
<dbReference type="InterPro" id="IPR009057">
    <property type="entry name" value="Homeodomain-like_sf"/>
</dbReference>
<dbReference type="PROSITE" id="PS01124">
    <property type="entry name" value="HTH_ARAC_FAMILY_2"/>
    <property type="match status" value="1"/>
</dbReference>
<evidence type="ECO:0000313" key="12">
    <source>
        <dbReference type="Proteomes" id="UP001350972"/>
    </source>
</evidence>
<evidence type="ECO:0000256" key="1">
    <source>
        <dbReference type="ARBA" id="ARBA00022491"/>
    </source>
</evidence>
<dbReference type="GO" id="GO:0003700">
    <property type="term" value="F:DNA-binding transcription factor activity"/>
    <property type="evidence" value="ECO:0007669"/>
    <property type="project" value="InterPro"/>
</dbReference>